<protein>
    <submittedName>
        <fullName evidence="5">LuxR family maltose regulon positive regulatory protein</fullName>
    </submittedName>
</protein>
<evidence type="ECO:0000256" key="3">
    <source>
        <dbReference type="ARBA" id="ARBA00023163"/>
    </source>
</evidence>
<evidence type="ECO:0000256" key="2">
    <source>
        <dbReference type="ARBA" id="ARBA00023125"/>
    </source>
</evidence>
<organism evidence="5 6">
    <name type="scientific">Solirubrobacter pauli</name>
    <dbReference type="NCBI Taxonomy" id="166793"/>
    <lineage>
        <taxon>Bacteria</taxon>
        <taxon>Bacillati</taxon>
        <taxon>Actinomycetota</taxon>
        <taxon>Thermoleophilia</taxon>
        <taxon>Solirubrobacterales</taxon>
        <taxon>Solirubrobacteraceae</taxon>
        <taxon>Solirubrobacter</taxon>
    </lineage>
</organism>
<dbReference type="InterPro" id="IPR036388">
    <property type="entry name" value="WH-like_DNA-bd_sf"/>
</dbReference>
<dbReference type="Gene3D" id="3.40.50.300">
    <property type="entry name" value="P-loop containing nucleotide triphosphate hydrolases"/>
    <property type="match status" value="1"/>
</dbReference>
<dbReference type="PROSITE" id="PS50043">
    <property type="entry name" value="HTH_LUXR_2"/>
    <property type="match status" value="1"/>
</dbReference>
<dbReference type="AlphaFoldDB" id="A0A660LCP1"/>
<sequence length="739" mass="80285">MSAQAPGRPDTPILLLTKLHPPVVPAQAIARERLLSRLHAGRGRRLSLVACPAGFGKTTLLAAWRAAADRPTAWVSLDEGDDDVVVLWSHVVEALGRACPAFDAAALAATVPAAPLTEVVLPGLVNALLEQGELVLVLDDFHRLSSEAARASVAWLIEHVPATVQIVIASRSDPPLPLARLRARGQLLELRAQELRFTEAEAAEFLNDRLALDLAPEDVALLVARTEGWPAGLYLAALSLADKPDKHARVQAFDGTTAHVVDFLAAEVLAGYAPEQQAFMLRTAVLERVCASLCDAVLDASGSSEVLATLARSNLFLVPLDERHEWFRFHHLFAQLLRAELQRREPELVDELHRRAHVWHRASGTTDEAIHHALAARLFDEVSALIAETWVHYANAGRTASVLEWLTRFPDDVLHRDRRLLAVKAWVVALCGREDEMRAVIARLRALDGLDDGPLPDGMASVRSSLSILRATFAWGDVAGVLEHGTRSAELEGPGSPWYPVLTWALGWAHYCNDDLDQAEARLRETVVLGPRAEQWIVSVASLADLSLIAGLRGRREEQARLADEAIELARTCGLLDSVEVGEIHTARGVALAARGLPHEALPELERGIMLRRLWAQPLDLVDGLLALAPVAASTGDRGRAVAALDEAEAILGRCPDPGALPTRLALARRAARVSAPAPRAELSDRELTVLRLLGSGRSEREIAAELFVSYNTLHSHVKSIYRKLGVSSRADAIARSPR</sequence>
<dbReference type="Pfam" id="PF00196">
    <property type="entry name" value="GerE"/>
    <property type="match status" value="1"/>
</dbReference>
<dbReference type="OrthoDB" id="134985at2"/>
<dbReference type="Proteomes" id="UP000278962">
    <property type="component" value="Unassembled WGS sequence"/>
</dbReference>
<dbReference type="RefSeq" id="WP_121249411.1">
    <property type="nucleotide sequence ID" value="NZ_RBIL01000001.1"/>
</dbReference>
<dbReference type="CDD" id="cd06170">
    <property type="entry name" value="LuxR_C_like"/>
    <property type="match status" value="1"/>
</dbReference>
<evidence type="ECO:0000256" key="1">
    <source>
        <dbReference type="ARBA" id="ARBA00023015"/>
    </source>
</evidence>
<dbReference type="Pfam" id="PF13191">
    <property type="entry name" value="AAA_16"/>
    <property type="match status" value="1"/>
</dbReference>
<dbReference type="PRINTS" id="PR00038">
    <property type="entry name" value="HTHLUXR"/>
</dbReference>
<keyword evidence="6" id="KW-1185">Reference proteome</keyword>
<keyword evidence="2" id="KW-0238">DNA-binding</keyword>
<dbReference type="Gene3D" id="1.25.40.10">
    <property type="entry name" value="Tetratricopeptide repeat domain"/>
    <property type="match status" value="1"/>
</dbReference>
<feature type="domain" description="HTH luxR-type" evidence="4">
    <location>
        <begin position="676"/>
        <end position="739"/>
    </location>
</feature>
<keyword evidence="1" id="KW-0805">Transcription regulation</keyword>
<evidence type="ECO:0000259" key="4">
    <source>
        <dbReference type="PROSITE" id="PS50043"/>
    </source>
</evidence>
<dbReference type="GO" id="GO:0003677">
    <property type="term" value="F:DNA binding"/>
    <property type="evidence" value="ECO:0007669"/>
    <property type="project" value="UniProtKB-KW"/>
</dbReference>
<dbReference type="GO" id="GO:0006355">
    <property type="term" value="P:regulation of DNA-templated transcription"/>
    <property type="evidence" value="ECO:0007669"/>
    <property type="project" value="InterPro"/>
</dbReference>
<dbReference type="InterPro" id="IPR041664">
    <property type="entry name" value="AAA_16"/>
</dbReference>
<name>A0A660LCP1_9ACTN</name>
<evidence type="ECO:0000313" key="5">
    <source>
        <dbReference type="EMBL" id="RKQ91640.1"/>
    </source>
</evidence>
<comment type="caution">
    <text evidence="5">The sequence shown here is derived from an EMBL/GenBank/DDBJ whole genome shotgun (WGS) entry which is preliminary data.</text>
</comment>
<dbReference type="PANTHER" id="PTHR44688:SF16">
    <property type="entry name" value="DNA-BINDING TRANSCRIPTIONAL ACTIVATOR DEVR_DOSR"/>
    <property type="match status" value="1"/>
</dbReference>
<dbReference type="SMART" id="SM00421">
    <property type="entry name" value="HTH_LUXR"/>
    <property type="match status" value="1"/>
</dbReference>
<accession>A0A660LCP1</accession>
<dbReference type="SUPFAM" id="SSF52540">
    <property type="entry name" value="P-loop containing nucleoside triphosphate hydrolases"/>
    <property type="match status" value="1"/>
</dbReference>
<dbReference type="PANTHER" id="PTHR44688">
    <property type="entry name" value="DNA-BINDING TRANSCRIPTIONAL ACTIVATOR DEVR_DOSR"/>
    <property type="match status" value="1"/>
</dbReference>
<dbReference type="Gene3D" id="1.10.10.10">
    <property type="entry name" value="Winged helix-like DNA-binding domain superfamily/Winged helix DNA-binding domain"/>
    <property type="match status" value="1"/>
</dbReference>
<keyword evidence="3" id="KW-0804">Transcription</keyword>
<dbReference type="EMBL" id="RBIL01000001">
    <property type="protein sequence ID" value="RKQ91640.1"/>
    <property type="molecule type" value="Genomic_DNA"/>
</dbReference>
<evidence type="ECO:0000313" key="6">
    <source>
        <dbReference type="Proteomes" id="UP000278962"/>
    </source>
</evidence>
<dbReference type="InterPro" id="IPR011990">
    <property type="entry name" value="TPR-like_helical_dom_sf"/>
</dbReference>
<dbReference type="SUPFAM" id="SSF48452">
    <property type="entry name" value="TPR-like"/>
    <property type="match status" value="1"/>
</dbReference>
<gene>
    <name evidence="5" type="ORF">C8N24_1463</name>
</gene>
<dbReference type="InterPro" id="IPR059106">
    <property type="entry name" value="WHD_MalT"/>
</dbReference>
<dbReference type="SUPFAM" id="SSF46894">
    <property type="entry name" value="C-terminal effector domain of the bipartite response regulators"/>
    <property type="match status" value="1"/>
</dbReference>
<reference evidence="5 6" key="1">
    <citation type="submission" date="2018-10" db="EMBL/GenBank/DDBJ databases">
        <title>Genomic Encyclopedia of Archaeal and Bacterial Type Strains, Phase II (KMG-II): from individual species to whole genera.</title>
        <authorList>
            <person name="Goeker M."/>
        </authorList>
    </citation>
    <scope>NUCLEOTIDE SEQUENCE [LARGE SCALE GENOMIC DNA]</scope>
    <source>
        <strain evidence="5 6">DSM 14954</strain>
    </source>
</reference>
<dbReference type="InterPro" id="IPR000792">
    <property type="entry name" value="Tscrpt_reg_LuxR_C"/>
</dbReference>
<dbReference type="Pfam" id="PF25873">
    <property type="entry name" value="WHD_MalT"/>
    <property type="match status" value="1"/>
</dbReference>
<dbReference type="InterPro" id="IPR016032">
    <property type="entry name" value="Sig_transdc_resp-reg_C-effctor"/>
</dbReference>
<dbReference type="InterPro" id="IPR027417">
    <property type="entry name" value="P-loop_NTPase"/>
</dbReference>
<proteinExistence type="predicted"/>